<evidence type="ECO:0000256" key="9">
    <source>
        <dbReference type="ARBA" id="ARBA00023235"/>
    </source>
</evidence>
<dbReference type="NCBIfam" id="NF002995">
    <property type="entry name" value="PRK03759.1"/>
    <property type="match status" value="1"/>
</dbReference>
<evidence type="ECO:0000256" key="8">
    <source>
        <dbReference type="ARBA" id="ARBA00023229"/>
    </source>
</evidence>
<dbReference type="NCBIfam" id="TIGR02150">
    <property type="entry name" value="IPP_isom_1"/>
    <property type="match status" value="1"/>
</dbReference>
<dbReference type="GO" id="GO:0004452">
    <property type="term" value="F:isopentenyl-diphosphate delta-isomerase activity"/>
    <property type="evidence" value="ECO:0007669"/>
    <property type="project" value="UniProtKB-UniRule"/>
</dbReference>
<reference evidence="13 14" key="1">
    <citation type="submission" date="2019-03" db="EMBL/GenBank/DDBJ databases">
        <title>Genomic Encyclopedia of Type Strains, Phase III (KMG-III): the genomes of soil and plant-associated and newly described type strains.</title>
        <authorList>
            <person name="Whitman W."/>
        </authorList>
    </citation>
    <scope>NUCLEOTIDE SEQUENCE [LARGE SCALE GENOMIC DNA]</scope>
    <source>
        <strain evidence="13 14">CGMCC 1.12801</strain>
    </source>
</reference>
<dbReference type="EMBL" id="SNZV01000001">
    <property type="protein sequence ID" value="TDS17418.1"/>
    <property type="molecule type" value="Genomic_DNA"/>
</dbReference>
<dbReference type="SUPFAM" id="SSF55811">
    <property type="entry name" value="Nudix"/>
    <property type="match status" value="1"/>
</dbReference>
<dbReference type="AlphaFoldDB" id="A0A4V3E2J1"/>
<sequence>MERDSVILVNENDVAEGEMEKMEAHTRGCLHRAFSIFILNARGEMLIHKRASTKYHGGGLWTNACCSHPQPGDNLLESALERLDYEMGMRCELKEMFSFIYKGEVENGLIEHEFDHVFFGYFEGLPQPNGAEVSDYQWIDVQALKRWVAQSPDAFTIWFRQALPILLDQMTLKSFS</sequence>
<dbReference type="PIRSF" id="PIRSF018427">
    <property type="entry name" value="Isopntndiph_ism"/>
    <property type="match status" value="1"/>
</dbReference>
<organism evidence="13 14">
    <name type="scientific">Sphingobacterium paludis</name>
    <dbReference type="NCBI Taxonomy" id="1476465"/>
    <lineage>
        <taxon>Bacteria</taxon>
        <taxon>Pseudomonadati</taxon>
        <taxon>Bacteroidota</taxon>
        <taxon>Sphingobacteriia</taxon>
        <taxon>Sphingobacteriales</taxon>
        <taxon>Sphingobacteriaceae</taxon>
        <taxon>Sphingobacterium</taxon>
    </lineage>
</organism>
<evidence type="ECO:0000256" key="3">
    <source>
        <dbReference type="ARBA" id="ARBA00012057"/>
    </source>
</evidence>
<keyword evidence="7" id="KW-0464">Manganese</keyword>
<dbReference type="Gene3D" id="3.90.79.10">
    <property type="entry name" value="Nucleoside Triphosphate Pyrophosphohydrolase"/>
    <property type="match status" value="1"/>
</dbReference>
<feature type="domain" description="Nudix hydrolase" evidence="12">
    <location>
        <begin position="29"/>
        <end position="161"/>
    </location>
</feature>
<evidence type="ECO:0000313" key="13">
    <source>
        <dbReference type="EMBL" id="TDS17418.1"/>
    </source>
</evidence>
<evidence type="ECO:0000256" key="1">
    <source>
        <dbReference type="ARBA" id="ARBA00004826"/>
    </source>
</evidence>
<feature type="active site" evidence="11">
    <location>
        <position position="66"/>
    </location>
</feature>
<dbReference type="InterPro" id="IPR015797">
    <property type="entry name" value="NUDIX_hydrolase-like_dom_sf"/>
</dbReference>
<dbReference type="PROSITE" id="PS51462">
    <property type="entry name" value="NUDIX"/>
    <property type="match status" value="1"/>
</dbReference>
<comment type="similarity">
    <text evidence="2">Belongs to the IPP isomerase type 1 family.</text>
</comment>
<keyword evidence="9 13" id="KW-0413">Isomerase</keyword>
<dbReference type="CDD" id="cd02885">
    <property type="entry name" value="NUDIX_IPP_Isomerase"/>
    <property type="match status" value="1"/>
</dbReference>
<proteinExistence type="inferred from homology"/>
<dbReference type="RefSeq" id="WP_133638538.1">
    <property type="nucleotide sequence ID" value="NZ_SNZV01000001.1"/>
</dbReference>
<dbReference type="InterPro" id="IPR000086">
    <property type="entry name" value="NUDIX_hydrolase_dom"/>
</dbReference>
<feature type="active site" evidence="11">
    <location>
        <position position="113"/>
    </location>
</feature>
<evidence type="ECO:0000256" key="11">
    <source>
        <dbReference type="PIRSR" id="PIRSR018427-1"/>
    </source>
</evidence>
<dbReference type="GO" id="GO:0046872">
    <property type="term" value="F:metal ion binding"/>
    <property type="evidence" value="ECO:0007669"/>
    <property type="project" value="UniProtKB-KW"/>
</dbReference>
<keyword evidence="5" id="KW-0479">Metal-binding</keyword>
<accession>A0A4V3E2J1</accession>
<comment type="pathway">
    <text evidence="1">Isoprenoid biosynthesis; dimethylallyl diphosphate biosynthesis; dimethylallyl diphosphate from isopentenyl diphosphate: step 1/1.</text>
</comment>
<dbReference type="OrthoDB" id="9809458at2"/>
<keyword evidence="6" id="KW-0460">Magnesium</keyword>
<dbReference type="PANTHER" id="PTHR10885:SF0">
    <property type="entry name" value="ISOPENTENYL-DIPHOSPHATE DELTA-ISOMERASE"/>
    <property type="match status" value="1"/>
</dbReference>
<dbReference type="PANTHER" id="PTHR10885">
    <property type="entry name" value="ISOPENTENYL-DIPHOSPHATE DELTA-ISOMERASE"/>
    <property type="match status" value="1"/>
</dbReference>
<dbReference type="EC" id="5.3.3.2" evidence="3 10"/>
<dbReference type="InterPro" id="IPR011876">
    <property type="entry name" value="IsopentenylPP_isomerase_typ1"/>
</dbReference>
<dbReference type="InterPro" id="IPR056375">
    <property type="entry name" value="Idi_bact"/>
</dbReference>
<evidence type="ECO:0000256" key="5">
    <source>
        <dbReference type="ARBA" id="ARBA00022723"/>
    </source>
</evidence>
<keyword evidence="8" id="KW-0414">Isoprene biosynthesis</keyword>
<evidence type="ECO:0000256" key="2">
    <source>
        <dbReference type="ARBA" id="ARBA00007579"/>
    </source>
</evidence>
<evidence type="ECO:0000313" key="14">
    <source>
        <dbReference type="Proteomes" id="UP000294752"/>
    </source>
</evidence>
<gene>
    <name evidence="13" type="ORF">B0I21_101283</name>
</gene>
<dbReference type="UniPathway" id="UPA00059">
    <property type="reaction ID" value="UER00104"/>
</dbReference>
<evidence type="ECO:0000256" key="6">
    <source>
        <dbReference type="ARBA" id="ARBA00022842"/>
    </source>
</evidence>
<evidence type="ECO:0000256" key="10">
    <source>
        <dbReference type="NCBIfam" id="TIGR02150"/>
    </source>
</evidence>
<comment type="caution">
    <text evidence="13">The sequence shown here is derived from an EMBL/GenBank/DDBJ whole genome shotgun (WGS) entry which is preliminary data.</text>
</comment>
<dbReference type="HAMAP" id="MF_00202">
    <property type="entry name" value="Idi"/>
    <property type="match status" value="1"/>
</dbReference>
<keyword evidence="14" id="KW-1185">Reference proteome</keyword>
<dbReference type="GO" id="GO:0005737">
    <property type="term" value="C:cytoplasm"/>
    <property type="evidence" value="ECO:0007669"/>
    <property type="project" value="TreeGrafter"/>
</dbReference>
<keyword evidence="4" id="KW-0963">Cytoplasm</keyword>
<protein>
    <recommendedName>
        <fullName evidence="3 10">Isopentenyl-diphosphate delta-isomerase</fullName>
        <ecNumber evidence="3 10">5.3.3.2</ecNumber>
    </recommendedName>
</protein>
<dbReference type="Pfam" id="PF00293">
    <property type="entry name" value="NUDIX"/>
    <property type="match status" value="1"/>
</dbReference>
<dbReference type="Proteomes" id="UP000294752">
    <property type="component" value="Unassembled WGS sequence"/>
</dbReference>
<dbReference type="GO" id="GO:0050992">
    <property type="term" value="P:dimethylallyl diphosphate biosynthetic process"/>
    <property type="evidence" value="ECO:0007669"/>
    <property type="project" value="UniProtKB-UniPathway"/>
</dbReference>
<evidence type="ECO:0000259" key="12">
    <source>
        <dbReference type="PROSITE" id="PS51462"/>
    </source>
</evidence>
<name>A0A4V3E2J1_9SPHI</name>
<dbReference type="GO" id="GO:0009240">
    <property type="term" value="P:isopentenyl diphosphate biosynthetic process"/>
    <property type="evidence" value="ECO:0007669"/>
    <property type="project" value="TreeGrafter"/>
</dbReference>
<evidence type="ECO:0000256" key="7">
    <source>
        <dbReference type="ARBA" id="ARBA00023211"/>
    </source>
</evidence>
<evidence type="ECO:0000256" key="4">
    <source>
        <dbReference type="ARBA" id="ARBA00022490"/>
    </source>
</evidence>